<reference evidence="2" key="1">
    <citation type="submission" date="2019-11" db="EMBL/GenBank/DDBJ databases">
        <title>Description of Pedobacter sp. LMG 31464T.</title>
        <authorList>
            <person name="Carlier A."/>
            <person name="Qi S."/>
            <person name="Vandamme P."/>
        </authorList>
    </citation>
    <scope>NUCLEOTIDE SEQUENCE</scope>
    <source>
        <strain evidence="2">LMG 31464</strain>
    </source>
</reference>
<keyword evidence="3" id="KW-1185">Reference proteome</keyword>
<dbReference type="RefSeq" id="WP_182921541.1">
    <property type="nucleotide sequence ID" value="NZ_WNXD01000001.1"/>
</dbReference>
<comment type="caution">
    <text evidence="2">The sequence shown here is derived from an EMBL/GenBank/DDBJ whole genome shotgun (WGS) entry which is preliminary data.</text>
</comment>
<proteinExistence type="predicted"/>
<evidence type="ECO:0000313" key="2">
    <source>
        <dbReference type="EMBL" id="MBB2144870.1"/>
    </source>
</evidence>
<evidence type="ECO:0000256" key="1">
    <source>
        <dbReference type="SAM" id="MobiDB-lite"/>
    </source>
</evidence>
<dbReference type="AlphaFoldDB" id="A0A923ITK3"/>
<sequence length="109" mass="12294">MRIVLNILLCIGFSLLPMLLSAKTLVLPKKDALVNRAKYLVTVNDTIPAQKQDDKKAKEQPKDTKQVGKNVEPEIKQVPKARRQVKPTIIKPAIKVKPIKIVRPKIKKP</sequence>
<organism evidence="2 3">
    <name type="scientific">Pedobacter planticolens</name>
    <dbReference type="NCBI Taxonomy" id="2679964"/>
    <lineage>
        <taxon>Bacteria</taxon>
        <taxon>Pseudomonadati</taxon>
        <taxon>Bacteroidota</taxon>
        <taxon>Sphingobacteriia</taxon>
        <taxon>Sphingobacteriales</taxon>
        <taxon>Sphingobacteriaceae</taxon>
        <taxon>Pedobacter</taxon>
    </lineage>
</organism>
<evidence type="ECO:0000313" key="3">
    <source>
        <dbReference type="Proteomes" id="UP000601055"/>
    </source>
</evidence>
<protein>
    <submittedName>
        <fullName evidence="2">Uncharacterized protein</fullName>
    </submittedName>
</protein>
<feature type="compositionally biased region" description="Basic and acidic residues" evidence="1">
    <location>
        <begin position="51"/>
        <end position="77"/>
    </location>
</feature>
<dbReference type="EMBL" id="WNXD01000001">
    <property type="protein sequence ID" value="MBB2144870.1"/>
    <property type="molecule type" value="Genomic_DNA"/>
</dbReference>
<name>A0A923ITK3_9SPHI</name>
<feature type="region of interest" description="Disordered" evidence="1">
    <location>
        <begin position="50"/>
        <end position="84"/>
    </location>
</feature>
<dbReference type="Proteomes" id="UP000601055">
    <property type="component" value="Unassembled WGS sequence"/>
</dbReference>
<gene>
    <name evidence="2" type="ORF">GM921_05215</name>
</gene>
<accession>A0A923ITK3</accession>